<dbReference type="EC" id="3.2.1.184" evidence="2"/>
<protein>
    <submittedName>
        <fullName evidence="2">UDP-N,N'-diacetylbacillosamine 2-epimerase (Hydrolyzing)</fullName>
        <ecNumber evidence="2">3.2.1.184</ecNumber>
    </submittedName>
</protein>
<dbReference type="EMBL" id="CAJRAU010000008">
    <property type="protein sequence ID" value="CAG5073233.1"/>
    <property type="molecule type" value="Genomic_DNA"/>
</dbReference>
<comment type="caution">
    <text evidence="2">The sequence shown here is derived from an EMBL/GenBank/DDBJ whole genome shotgun (WGS) entry which is preliminary data.</text>
</comment>
<dbReference type="PANTHER" id="PTHR43174">
    <property type="entry name" value="UDP-N-ACETYLGLUCOSAMINE 2-EPIMERASE"/>
    <property type="match status" value="1"/>
</dbReference>
<keyword evidence="2" id="KW-0326">Glycosidase</keyword>
<dbReference type="Pfam" id="PF02350">
    <property type="entry name" value="Epimerase_2"/>
    <property type="match status" value="1"/>
</dbReference>
<organism evidence="2 3">
    <name type="scientific">Dyadobacter linearis</name>
    <dbReference type="NCBI Taxonomy" id="2823330"/>
    <lineage>
        <taxon>Bacteria</taxon>
        <taxon>Pseudomonadati</taxon>
        <taxon>Bacteroidota</taxon>
        <taxon>Cytophagia</taxon>
        <taxon>Cytophagales</taxon>
        <taxon>Spirosomataceae</taxon>
        <taxon>Dyadobacter</taxon>
    </lineage>
</organism>
<name>A0ABM8UWS2_9BACT</name>
<evidence type="ECO:0000313" key="2">
    <source>
        <dbReference type="EMBL" id="CAG5073233.1"/>
    </source>
</evidence>
<evidence type="ECO:0000313" key="3">
    <source>
        <dbReference type="Proteomes" id="UP000679725"/>
    </source>
</evidence>
<feature type="domain" description="UDP-N-acetylglucosamine 2-epimerase" evidence="1">
    <location>
        <begin position="22"/>
        <end position="370"/>
    </location>
</feature>
<dbReference type="InterPro" id="IPR020004">
    <property type="entry name" value="UDP-GlcNAc_Epase"/>
</dbReference>
<dbReference type="InterPro" id="IPR003331">
    <property type="entry name" value="UDP_GlcNAc_Epimerase_2_dom"/>
</dbReference>
<gene>
    <name evidence="2" type="ORF">DYBT9623_04736</name>
</gene>
<evidence type="ECO:0000259" key="1">
    <source>
        <dbReference type="Pfam" id="PF02350"/>
    </source>
</evidence>
<dbReference type="RefSeq" id="WP_215236002.1">
    <property type="nucleotide sequence ID" value="NZ_CAJRAU010000008.1"/>
</dbReference>
<dbReference type="SUPFAM" id="SSF53756">
    <property type="entry name" value="UDP-Glycosyltransferase/glycogen phosphorylase"/>
    <property type="match status" value="1"/>
</dbReference>
<dbReference type="CDD" id="cd03786">
    <property type="entry name" value="GTB_UDP-GlcNAc_2-Epimerase"/>
    <property type="match status" value="1"/>
</dbReference>
<dbReference type="Gene3D" id="3.40.50.2000">
    <property type="entry name" value="Glycogen Phosphorylase B"/>
    <property type="match status" value="2"/>
</dbReference>
<sequence>MRKVCVVITARATYGRAKTLLQAIQEHPNLQLQLVVAGSTLLERYGHVASQIEDDGFAIDERIANSSITDEPTSAAITTASGILELAHTFERIRPDVVVTVGDRFETMSTAVAAAYMNIPLAHVQGGEVTGNIDEKVRHAVTKMSDIHFVATSEARKRLIRMGEAPETVFYTGCPSLDIVMDVLKNPVLDFDPYELYGGIGSKPNLSDPFVTVLQHPVTTESELSEEQLNSTLSAIISLQLPVLWFLPNADRGTAGTFNRISTFYAQNTLLPFHFFNNMRPEHFLKILKNCVCLVGNSSCGIREGATLGVPAVNIGSRQKGRERGQNVVDAEHRSDAIFEAIQKQVSRPHFPPDFIYGKGSAGRQIADLLASVPFSIDKKITY</sequence>
<proteinExistence type="predicted"/>
<keyword evidence="2" id="KW-0378">Hydrolase</keyword>
<dbReference type="NCBIfam" id="TIGR03568">
    <property type="entry name" value="NeuC_NnaA"/>
    <property type="match status" value="1"/>
</dbReference>
<dbReference type="Proteomes" id="UP000679725">
    <property type="component" value="Unassembled WGS sequence"/>
</dbReference>
<dbReference type="GO" id="GO:0102388">
    <property type="term" value="F:UDP-N,N'-diacetylbacillosamine 2-epimerase activity"/>
    <property type="evidence" value="ECO:0007669"/>
    <property type="project" value="UniProtKB-EC"/>
</dbReference>
<dbReference type="InterPro" id="IPR029767">
    <property type="entry name" value="WecB-like"/>
</dbReference>
<keyword evidence="3" id="KW-1185">Reference proteome</keyword>
<dbReference type="PANTHER" id="PTHR43174:SF3">
    <property type="entry name" value="UDP-N-ACETYLGLUCOSAMINE 2-EPIMERASE"/>
    <property type="match status" value="1"/>
</dbReference>
<accession>A0ABM8UWS2</accession>
<reference evidence="2 3" key="1">
    <citation type="submission" date="2021-04" db="EMBL/GenBank/DDBJ databases">
        <authorList>
            <person name="Rodrigo-Torres L."/>
            <person name="Arahal R. D."/>
            <person name="Lucena T."/>
        </authorList>
    </citation>
    <scope>NUCLEOTIDE SEQUENCE [LARGE SCALE GENOMIC DNA]</scope>
    <source>
        <strain evidence="2 3">CECT 9623</strain>
    </source>
</reference>